<evidence type="ECO:0000256" key="1">
    <source>
        <dbReference type="ARBA" id="ARBA00001602"/>
    </source>
</evidence>
<feature type="binding site" evidence="7">
    <location>
        <begin position="39"/>
        <end position="40"/>
    </location>
    <ligand>
        <name>substrate</name>
    </ligand>
</feature>
<feature type="binding site" evidence="7">
    <location>
        <begin position="71"/>
        <end position="72"/>
    </location>
    <ligand>
        <name>substrate</name>
    </ligand>
</feature>
<evidence type="ECO:0000256" key="5">
    <source>
        <dbReference type="ARBA" id="ARBA00023235"/>
    </source>
</evidence>
<organism evidence="8">
    <name type="scientific">uncultured Bacteroidota bacterium</name>
    <dbReference type="NCBI Taxonomy" id="152509"/>
    <lineage>
        <taxon>Bacteria</taxon>
        <taxon>Pseudomonadati</taxon>
        <taxon>Bacteroidota</taxon>
        <taxon>environmental samples</taxon>
    </lineage>
</organism>
<dbReference type="EC" id="5.1.1.3" evidence="2 7"/>
<dbReference type="GO" id="GO:0008881">
    <property type="term" value="F:glutamate racemase activity"/>
    <property type="evidence" value="ECO:0007669"/>
    <property type="project" value="UniProtKB-UniRule"/>
</dbReference>
<keyword evidence="3 7" id="KW-0133">Cell shape</keyword>
<protein>
    <recommendedName>
        <fullName evidence="2 7">Glutamate racemase</fullName>
        <ecNumber evidence="2 7">5.1.1.3</ecNumber>
    </recommendedName>
</protein>
<comment type="pathway">
    <text evidence="7">Cell wall biogenesis; peptidoglycan biosynthesis.</text>
</comment>
<evidence type="ECO:0000256" key="2">
    <source>
        <dbReference type="ARBA" id="ARBA00013090"/>
    </source>
</evidence>
<dbReference type="InterPro" id="IPR018187">
    <property type="entry name" value="Asp/Glu_racemase_AS_1"/>
</dbReference>
<reference evidence="8" key="2">
    <citation type="journal article" date="2012" name="PLoS ONE">
        <title>A Deeply Branching Thermophilic Bacterium with an Ancient Acetyl-CoA Pathway Dominates a Subsurface Ecosystem.</title>
        <authorList>
            <person name="Takami H."/>
            <person name="Noguchi H."/>
            <person name="Takaki Y."/>
            <person name="Uchiyama I."/>
            <person name="Toyoda A."/>
            <person name="Nishi S."/>
            <person name="Chee G.-J."/>
            <person name="Arai W."/>
            <person name="Nunoura T."/>
            <person name="Itoh T."/>
            <person name="Hattori M."/>
            <person name="Takai K."/>
        </authorList>
    </citation>
    <scope>NUCLEOTIDE SEQUENCE</scope>
</reference>
<dbReference type="PANTHER" id="PTHR21198:SF3">
    <property type="entry name" value="GLUTAMATE RACEMASE"/>
    <property type="match status" value="1"/>
</dbReference>
<feature type="binding site" evidence="7">
    <location>
        <begin position="7"/>
        <end position="8"/>
    </location>
    <ligand>
        <name>substrate</name>
    </ligand>
</feature>
<dbReference type="Gene3D" id="3.40.50.1860">
    <property type="match status" value="2"/>
</dbReference>
<gene>
    <name evidence="7" type="primary">murI</name>
    <name evidence="8" type="ORF">HGMM_F25B04C08</name>
</gene>
<dbReference type="GO" id="GO:0009252">
    <property type="term" value="P:peptidoglycan biosynthetic process"/>
    <property type="evidence" value="ECO:0007669"/>
    <property type="project" value="UniProtKB-UniRule"/>
</dbReference>
<dbReference type="GO" id="GO:0008360">
    <property type="term" value="P:regulation of cell shape"/>
    <property type="evidence" value="ECO:0007669"/>
    <property type="project" value="UniProtKB-KW"/>
</dbReference>
<feature type="active site" description="Proton donor/acceptor" evidence="7">
    <location>
        <position position="70"/>
    </location>
</feature>
<dbReference type="InterPro" id="IPR033134">
    <property type="entry name" value="Asp/Glu_racemase_AS_2"/>
</dbReference>
<dbReference type="PANTHER" id="PTHR21198">
    <property type="entry name" value="GLUTAMATE RACEMASE"/>
    <property type="match status" value="1"/>
</dbReference>
<feature type="active site" description="Proton donor/acceptor" evidence="7">
    <location>
        <position position="178"/>
    </location>
</feature>
<sequence>MKVGVFDSGLGGLLTARRIRELAPSVDILYYGDTAHLPYGDKSPAQIEGYVREIGCFLREMGAQALVVACNTASAVGLRALSEVSGDLPIYDAITPALEAFSHRSYPEPVGVLGTYTTIRSGVYGRALRELGYEVREVPAPLLVPLIEEGWTDHPAMRAVLETYLGAVGPVGTLLLACTHYPVLTDLIRDLYTQQGQKVEVVSTAELLARRVVESLPLQGEGSLSLWVSDLSPRFEEVASRFWGEPLRLEVVRPSVIS</sequence>
<keyword evidence="5 7" id="KW-0413">Isomerase</keyword>
<reference evidence="8" key="1">
    <citation type="journal article" date="2005" name="Environ. Microbiol.">
        <title>Genetic and functional properties of uncultivated thermophilic crenarchaeotes from a subsurface gold mine as revealed by analysis of genome fragments.</title>
        <authorList>
            <person name="Nunoura T."/>
            <person name="Hirayama H."/>
            <person name="Takami H."/>
            <person name="Oida H."/>
            <person name="Nishi S."/>
            <person name="Shimamura S."/>
            <person name="Suzuki Y."/>
            <person name="Inagaki F."/>
            <person name="Takai K."/>
            <person name="Nealson K.H."/>
            <person name="Horikoshi K."/>
        </authorList>
    </citation>
    <scope>NUCLEOTIDE SEQUENCE</scope>
</reference>
<dbReference type="NCBIfam" id="TIGR00067">
    <property type="entry name" value="glut_race"/>
    <property type="match status" value="1"/>
</dbReference>
<dbReference type="PROSITE" id="PS00924">
    <property type="entry name" value="ASP_GLU_RACEMASE_2"/>
    <property type="match status" value="1"/>
</dbReference>
<dbReference type="PROSITE" id="PS00923">
    <property type="entry name" value="ASP_GLU_RACEMASE_1"/>
    <property type="match status" value="1"/>
</dbReference>
<dbReference type="GO" id="GO:0071555">
    <property type="term" value="P:cell wall organization"/>
    <property type="evidence" value="ECO:0007669"/>
    <property type="project" value="UniProtKB-KW"/>
</dbReference>
<accession>H5SGH9</accession>
<keyword evidence="4 7" id="KW-0573">Peptidoglycan synthesis</keyword>
<comment type="similarity">
    <text evidence="7">Belongs to the aspartate/glutamate racemases family.</text>
</comment>
<dbReference type="AlphaFoldDB" id="H5SGH9"/>
<evidence type="ECO:0000256" key="4">
    <source>
        <dbReference type="ARBA" id="ARBA00022984"/>
    </source>
</evidence>
<dbReference type="EMBL" id="AP011714">
    <property type="protein sequence ID" value="BAL55265.1"/>
    <property type="molecule type" value="Genomic_DNA"/>
</dbReference>
<evidence type="ECO:0000313" key="8">
    <source>
        <dbReference type="EMBL" id="BAL55265.1"/>
    </source>
</evidence>
<dbReference type="InterPro" id="IPR004391">
    <property type="entry name" value="Glu_race"/>
</dbReference>
<keyword evidence="6 7" id="KW-0961">Cell wall biogenesis/degradation</keyword>
<dbReference type="SUPFAM" id="SSF53681">
    <property type="entry name" value="Aspartate/glutamate racemase"/>
    <property type="match status" value="2"/>
</dbReference>
<comment type="function">
    <text evidence="7">Provides the (R)-glutamate required for cell wall biosynthesis.</text>
</comment>
<dbReference type="InterPro" id="IPR001920">
    <property type="entry name" value="Asp/Glu_race"/>
</dbReference>
<evidence type="ECO:0000256" key="6">
    <source>
        <dbReference type="ARBA" id="ARBA00023316"/>
    </source>
</evidence>
<proteinExistence type="inferred from homology"/>
<dbReference type="Pfam" id="PF01177">
    <property type="entry name" value="Asp_Glu_race"/>
    <property type="match status" value="1"/>
</dbReference>
<evidence type="ECO:0000256" key="3">
    <source>
        <dbReference type="ARBA" id="ARBA00022960"/>
    </source>
</evidence>
<name>H5SGH9_9BACT</name>
<evidence type="ECO:0000256" key="7">
    <source>
        <dbReference type="HAMAP-Rule" id="MF_00258"/>
    </source>
</evidence>
<comment type="catalytic activity">
    <reaction evidence="1 7">
        <text>L-glutamate = D-glutamate</text>
        <dbReference type="Rhea" id="RHEA:12813"/>
        <dbReference type="ChEBI" id="CHEBI:29985"/>
        <dbReference type="ChEBI" id="CHEBI:29986"/>
        <dbReference type="EC" id="5.1.1.3"/>
    </reaction>
</comment>
<dbReference type="InterPro" id="IPR015942">
    <property type="entry name" value="Asp/Glu/hydantoin_racemase"/>
</dbReference>
<feature type="binding site" evidence="7">
    <location>
        <begin position="179"/>
        <end position="180"/>
    </location>
    <ligand>
        <name>substrate</name>
    </ligand>
</feature>
<dbReference type="UniPathway" id="UPA00219"/>
<dbReference type="HAMAP" id="MF_00258">
    <property type="entry name" value="Glu_racemase"/>
    <property type="match status" value="1"/>
</dbReference>